<evidence type="ECO:0000313" key="6">
    <source>
        <dbReference type="Proteomes" id="UP001183176"/>
    </source>
</evidence>
<protein>
    <submittedName>
        <fullName evidence="5">DUF5127 domain-containing protein</fullName>
    </submittedName>
</protein>
<dbReference type="RefSeq" id="WP_311422845.1">
    <property type="nucleotide sequence ID" value="NZ_JAVREH010000009.1"/>
</dbReference>
<sequence>MAHDPHAPSQPSPSTNTSAGGLGRRRFLQLGTATGVGLAASTLIPADVASAAEPNHPTVDPNHPVCSPSRTAVTPVFDPVRPPAIPLVVRSPYLSTWLPADNLPGTWPTFWTGRITAMAGLATIDGTSFLFLGAPGLPNANPFPTMRQLSVTTIATKSEFVLEQAGVELTVSFLSPVEPGDLKRQSQPLSYIAISARGIDGKRHKVSVYFDISGEWAAADSGRSITWDEQRYSGSGTNLISLTYAQSAPRVLAEDADTAEWGTVVVSSEDRSGLSWQIGADTDVRSQFVGKGALLDTVDQRKPRPINDHYPVFGFALDLGSVRHSRSAPFLVSIGHLREPAINYLGEQLPPLWKSYYPTWQAMVAAFHADFPAAVQRTGRLDQKIHRDATRAGGADYAALCALSLRQAYAGTELVSRNGRPWAFLKEISSDGNVSTIDVTYPCMPVFLYADPAYLGMILAPTLDYVENHGYPKTFAPHDLGSNYPNATGHLNGTGEEDMPVEESANMLIMTAAYLARMPAASQAAFATAHYPILKQWAEYLVDNALDPNLQNQTDDFTGFIAHSVNLALKGIIGVGAMSQIAMMAGNKADSAGYLATARSYISQWRQKATDAAGDHLKLAYDQDGTWSLKYNGYADRLLGLHLIPASVAAVEARWYLSRASTYGVPLDIRHQYTKADWELWTAAWLKDHAEIRDVLVAGVYAFANTSAQRVPMTDWYDTVTDRQVGFQARPVVGGFFALLTV</sequence>
<dbReference type="PANTHER" id="PTHR31987:SF1">
    <property type="entry name" value="GLUTAMINASE A"/>
    <property type="match status" value="1"/>
</dbReference>
<keyword evidence="6" id="KW-1185">Reference proteome</keyword>
<dbReference type="InterPro" id="IPR033433">
    <property type="entry name" value="GtaA_N"/>
</dbReference>
<reference evidence="6" key="1">
    <citation type="submission" date="2023-07" db="EMBL/GenBank/DDBJ databases">
        <title>30 novel species of actinomycetes from the DSMZ collection.</title>
        <authorList>
            <person name="Nouioui I."/>
        </authorList>
    </citation>
    <scope>NUCLEOTIDE SEQUENCE [LARGE SCALE GENOMIC DNA]</scope>
    <source>
        <strain evidence="6">DSM 44399</strain>
    </source>
</reference>
<proteinExistence type="predicted"/>
<evidence type="ECO:0000259" key="2">
    <source>
        <dbReference type="Pfam" id="PF16334"/>
    </source>
</evidence>
<feature type="domain" description="DUF4964" evidence="2">
    <location>
        <begin position="80"/>
        <end position="136"/>
    </location>
</feature>
<evidence type="ECO:0000259" key="4">
    <source>
        <dbReference type="Pfam" id="PF17168"/>
    </source>
</evidence>
<dbReference type="InterPro" id="IPR052743">
    <property type="entry name" value="Glutaminase_GtaA"/>
</dbReference>
<feature type="region of interest" description="Disordered" evidence="1">
    <location>
        <begin position="1"/>
        <end position="22"/>
    </location>
</feature>
<feature type="domain" description="Glutaminase A N-terminal" evidence="4">
    <location>
        <begin position="156"/>
        <end position="388"/>
    </location>
</feature>
<dbReference type="EMBL" id="JAVREH010000009">
    <property type="protein sequence ID" value="MDT0261692.1"/>
    <property type="molecule type" value="Genomic_DNA"/>
</dbReference>
<name>A0ABU2J9P5_9ACTN</name>
<gene>
    <name evidence="5" type="ORF">RM423_09825</name>
</gene>
<evidence type="ECO:0000259" key="3">
    <source>
        <dbReference type="Pfam" id="PF16335"/>
    </source>
</evidence>
<feature type="domain" description="Glutaminase A central" evidence="3">
    <location>
        <begin position="394"/>
        <end position="740"/>
    </location>
</feature>
<dbReference type="Pfam" id="PF17168">
    <property type="entry name" value="DUF5127"/>
    <property type="match status" value="1"/>
</dbReference>
<comment type="caution">
    <text evidence="5">The sequence shown here is derived from an EMBL/GenBank/DDBJ whole genome shotgun (WGS) entry which is preliminary data.</text>
</comment>
<dbReference type="InterPro" id="IPR032515">
    <property type="entry name" value="DUF4964"/>
</dbReference>
<dbReference type="InterPro" id="IPR006311">
    <property type="entry name" value="TAT_signal"/>
</dbReference>
<evidence type="ECO:0000313" key="5">
    <source>
        <dbReference type="EMBL" id="MDT0261692.1"/>
    </source>
</evidence>
<dbReference type="PANTHER" id="PTHR31987">
    <property type="entry name" value="GLUTAMINASE A-RELATED"/>
    <property type="match status" value="1"/>
</dbReference>
<organism evidence="5 6">
    <name type="scientific">Jatrophihabitans lederbergiae</name>
    <dbReference type="NCBI Taxonomy" id="3075547"/>
    <lineage>
        <taxon>Bacteria</taxon>
        <taxon>Bacillati</taxon>
        <taxon>Actinomycetota</taxon>
        <taxon>Actinomycetes</taxon>
        <taxon>Jatrophihabitantales</taxon>
        <taxon>Jatrophihabitantaceae</taxon>
        <taxon>Jatrophihabitans</taxon>
    </lineage>
</organism>
<dbReference type="Proteomes" id="UP001183176">
    <property type="component" value="Unassembled WGS sequence"/>
</dbReference>
<dbReference type="Pfam" id="PF16334">
    <property type="entry name" value="DUF4964"/>
    <property type="match status" value="1"/>
</dbReference>
<dbReference type="InterPro" id="IPR032514">
    <property type="entry name" value="GtaA_central"/>
</dbReference>
<evidence type="ECO:0000256" key="1">
    <source>
        <dbReference type="SAM" id="MobiDB-lite"/>
    </source>
</evidence>
<dbReference type="PROSITE" id="PS51318">
    <property type="entry name" value="TAT"/>
    <property type="match status" value="1"/>
</dbReference>
<dbReference type="Pfam" id="PF16335">
    <property type="entry name" value="GtaA_6_Hairpin"/>
    <property type="match status" value="1"/>
</dbReference>
<accession>A0ABU2J9P5</accession>